<evidence type="ECO:0000256" key="1">
    <source>
        <dbReference type="SAM" id="Phobius"/>
    </source>
</evidence>
<keyword evidence="1" id="KW-0472">Membrane</keyword>
<dbReference type="Proteomes" id="UP001191004">
    <property type="component" value="Unassembled WGS sequence"/>
</dbReference>
<comment type="caution">
    <text evidence="3">The sequence shown here is derived from an EMBL/GenBank/DDBJ whole genome shotgun (WGS) entry which is preliminary data.</text>
</comment>
<evidence type="ECO:0000313" key="3">
    <source>
        <dbReference type="EMBL" id="RYC73624.1"/>
    </source>
</evidence>
<evidence type="ECO:0000259" key="2">
    <source>
        <dbReference type="Pfam" id="PF02517"/>
    </source>
</evidence>
<feature type="transmembrane region" description="Helical" evidence="1">
    <location>
        <begin position="27"/>
        <end position="51"/>
    </location>
</feature>
<accession>A0ABY0FK05</accession>
<dbReference type="PANTHER" id="PTHR36435:SF1">
    <property type="entry name" value="CAAX AMINO TERMINAL PROTEASE FAMILY PROTEIN"/>
    <property type="match status" value="1"/>
</dbReference>
<keyword evidence="1" id="KW-1133">Transmembrane helix</keyword>
<organism evidence="3 4">
    <name type="scientific">Candidatus Nanosyncoccus nanoralicus</name>
    <dbReference type="NCBI Taxonomy" id="2171996"/>
    <lineage>
        <taxon>Bacteria</taxon>
        <taxon>Candidatus Saccharimonadota</taxon>
        <taxon>Candidatus Nanosyncoccalia</taxon>
        <taxon>Candidatus Nanosyncoccales</taxon>
        <taxon>Candidatus Nanosyncoccaceae</taxon>
        <taxon>Candidatus Nanosyncoccus</taxon>
    </lineage>
</organism>
<dbReference type="InterPro" id="IPR003675">
    <property type="entry name" value="Rce1/LyrA-like_dom"/>
</dbReference>
<reference evidence="3 4" key="2">
    <citation type="journal article" date="2020" name="Cell Rep.">
        <title>Acquisition and Adaptation of Ultra-small Parasitic Reduced Genome Bacteria to Mammalian Hosts.</title>
        <authorList>
            <person name="McLean J.S."/>
            <person name="Bor B."/>
            <person name="Kerns K.A."/>
            <person name="Liu Q."/>
            <person name="To T.T."/>
            <person name="Solden L."/>
            <person name="Hendrickson E.L."/>
            <person name="Wrighton K."/>
            <person name="Shi W."/>
            <person name="He X."/>
        </authorList>
    </citation>
    <scope>NUCLEOTIDE SEQUENCE [LARGE SCALE GENOMIC DNA]</scope>
    <source>
        <strain evidence="3 4">TM7_KMM_G3_1_HOT_351</strain>
    </source>
</reference>
<feature type="transmembrane region" description="Helical" evidence="1">
    <location>
        <begin position="172"/>
        <end position="190"/>
    </location>
</feature>
<keyword evidence="4" id="KW-1185">Reference proteome</keyword>
<feature type="transmembrane region" description="Helical" evidence="1">
    <location>
        <begin position="121"/>
        <end position="143"/>
    </location>
</feature>
<dbReference type="EMBL" id="PRLL01000007">
    <property type="protein sequence ID" value="RYC73624.1"/>
    <property type="molecule type" value="Genomic_DNA"/>
</dbReference>
<feature type="transmembrane region" description="Helical" evidence="1">
    <location>
        <begin position="202"/>
        <end position="224"/>
    </location>
</feature>
<protein>
    <recommendedName>
        <fullName evidence="2">CAAX prenyl protease 2/Lysostaphin resistance protein A-like domain-containing protein</fullName>
    </recommendedName>
</protein>
<dbReference type="PANTHER" id="PTHR36435">
    <property type="entry name" value="SLR1288 PROTEIN"/>
    <property type="match status" value="1"/>
</dbReference>
<feature type="transmembrane region" description="Helical" evidence="1">
    <location>
        <begin position="244"/>
        <end position="266"/>
    </location>
</feature>
<dbReference type="Pfam" id="PF02517">
    <property type="entry name" value="Rce1-like"/>
    <property type="match status" value="1"/>
</dbReference>
<reference evidence="3 4" key="1">
    <citation type="journal article" date="2018" name="bioRxiv">
        <title>Evidence of independent acquisition and adaption of ultra-small bacteria to human hosts across the highly diverse yet reduced genomes of the phylum Saccharibacteria.</title>
        <authorList>
            <person name="McLean J.S."/>
            <person name="Bor B."/>
            <person name="To T.T."/>
            <person name="Liu Q."/>
            <person name="Kearns K.A."/>
            <person name="Solden L.M."/>
            <person name="Wrighton K.C."/>
            <person name="He X."/>
            <person name="Shi W."/>
        </authorList>
    </citation>
    <scope>NUCLEOTIDE SEQUENCE [LARGE SCALE GENOMIC DNA]</scope>
    <source>
        <strain evidence="3 4">TM7_KMM_G3_1_HOT_351</strain>
    </source>
</reference>
<proteinExistence type="predicted"/>
<dbReference type="RefSeq" id="WP_129604628.1">
    <property type="nucleotide sequence ID" value="NZ_PRLL01000007.1"/>
</dbReference>
<evidence type="ECO:0000313" key="4">
    <source>
        <dbReference type="Proteomes" id="UP001191004"/>
    </source>
</evidence>
<gene>
    <name evidence="3" type="ORF">G3KMM_00319</name>
</gene>
<dbReference type="InterPro" id="IPR052710">
    <property type="entry name" value="CAAX_protease"/>
</dbReference>
<feature type="domain" description="CAAX prenyl protease 2/Lysostaphin resistance protein A-like" evidence="2">
    <location>
        <begin position="172"/>
        <end position="257"/>
    </location>
</feature>
<keyword evidence="1" id="KW-0812">Transmembrane</keyword>
<feature type="transmembrane region" description="Helical" evidence="1">
    <location>
        <begin position="63"/>
        <end position="88"/>
    </location>
</feature>
<name>A0ABY0FK05_9BACT</name>
<sequence length="268" mass="30643">MQSSISLKPRKEKGLQRFFNQIKNLPLIIYYLASTFSISFLGEIVVGYTIIYTLGYDAFKTPVITTLYTALAYILAFIILALLPSLILKNHDPKKKLNWVQKLINLWKTDKKTLGLIDLPTSLDILLSLLSFFLYIIVSGLILDLFKNLPWFQVNQVQDVGFSRYLVGFDRIFAFISLVILAPIFEELIFRGWLYGKIRKKVSLVPAILIVSILFGVMHGQWNVGVNVFALSLFLCGLREFTGTIYASILLHMIKNGLAFYFMYILGF</sequence>